<sequence length="385" mass="44459">MKKFAILLLFALCLNANSISKNEKQLQLKKQEQEQLSKKIEDLANEIIQGEKKLEQINSQVNLASKKTKELQELVNAQNNELDIIILQNKELVNEQNKLENKLIDIISKDYAYDLISPDDFIESADSIVNKEILLNLSLVLKDEYKLLASEYIKTSQKIDYKQRRINEINNNIKDYKNKEKELNKLKNEQEKLVAKQKLDERIYKERLSNLQKQQDELRATLQKLKIIEENKQKQNVANKSINVKHSTTLNTDTKVIKYSGAKTISPLQSYSLKQKFGEYEDPIYKLKIFNENVILRSNDINANVRVVLDGKVVFANDTAVLDKVVIVEHANKLHTIYAHLDKFSPLAKVGSVVKKGNIIGKVKQDLTFEVTQKNFHINPMDLIK</sequence>
<dbReference type="Proteomes" id="UP000786183">
    <property type="component" value="Unassembled WGS sequence"/>
</dbReference>
<evidence type="ECO:0000256" key="1">
    <source>
        <dbReference type="ARBA" id="ARBA00022729"/>
    </source>
</evidence>
<reference evidence="4 5" key="1">
    <citation type="submission" date="2020-07" db="EMBL/GenBank/DDBJ databases">
        <title>Transfer of Campylobacter canadensis to the novel genus Avispirillum gen. nov., that also includes two novel species recovered from migratory waterfowl: Avispirillum anseris sp. nov. and Avispirillum brantae sp. nov.</title>
        <authorList>
            <person name="Miller W.G."/>
            <person name="Chapman M.H."/>
            <person name="Yee E."/>
            <person name="Inglis G.D."/>
        </authorList>
    </citation>
    <scope>NUCLEOTIDE SEQUENCE [LARGE SCALE GENOMIC DNA]</scope>
    <source>
        <strain evidence="4 5">L283</strain>
    </source>
</reference>
<proteinExistence type="predicted"/>
<dbReference type="Pfam" id="PF01551">
    <property type="entry name" value="Peptidase_M23"/>
    <property type="match status" value="1"/>
</dbReference>
<feature type="coiled-coil region" evidence="2">
    <location>
        <begin position="16"/>
        <end position="109"/>
    </location>
</feature>
<dbReference type="PANTHER" id="PTHR21666:SF289">
    <property type="entry name" value="L-ALA--D-GLU ENDOPEPTIDASE"/>
    <property type="match status" value="1"/>
</dbReference>
<comment type="caution">
    <text evidence="4">The sequence shown here is derived from an EMBL/GenBank/DDBJ whole genome shotgun (WGS) entry which is preliminary data.</text>
</comment>
<evidence type="ECO:0000259" key="3">
    <source>
        <dbReference type="Pfam" id="PF01551"/>
    </source>
</evidence>
<gene>
    <name evidence="4" type="ORF">AVCANL283_01145</name>
</gene>
<dbReference type="PANTHER" id="PTHR21666">
    <property type="entry name" value="PEPTIDASE-RELATED"/>
    <property type="match status" value="1"/>
</dbReference>
<evidence type="ECO:0000313" key="5">
    <source>
        <dbReference type="Proteomes" id="UP000786183"/>
    </source>
</evidence>
<evidence type="ECO:0000313" key="4">
    <source>
        <dbReference type="EMBL" id="MBZ7986721.1"/>
    </source>
</evidence>
<name>A0ABS7WQR3_9BACT</name>
<keyword evidence="5" id="KW-1185">Reference proteome</keyword>
<evidence type="ECO:0000256" key="2">
    <source>
        <dbReference type="SAM" id="Coils"/>
    </source>
</evidence>
<dbReference type="InterPro" id="IPR050570">
    <property type="entry name" value="Cell_wall_metabolism_enzyme"/>
</dbReference>
<protein>
    <submittedName>
        <fullName evidence="4">Peptidoglycan DD-metalloendopeptidase family protein</fullName>
    </submittedName>
</protein>
<keyword evidence="2" id="KW-0175">Coiled coil</keyword>
<organism evidence="4 5">
    <name type="scientific">Campylobacter canadensis</name>
    <dbReference type="NCBI Taxonomy" id="449520"/>
    <lineage>
        <taxon>Bacteria</taxon>
        <taxon>Pseudomonadati</taxon>
        <taxon>Campylobacterota</taxon>
        <taxon>Epsilonproteobacteria</taxon>
        <taxon>Campylobacterales</taxon>
        <taxon>Campylobacteraceae</taxon>
        <taxon>Campylobacter</taxon>
    </lineage>
</organism>
<dbReference type="RefSeq" id="WP_172230051.1">
    <property type="nucleotide sequence ID" value="NZ_CP035946.1"/>
</dbReference>
<dbReference type="CDD" id="cd12797">
    <property type="entry name" value="M23_peptidase"/>
    <property type="match status" value="1"/>
</dbReference>
<dbReference type="InterPro" id="IPR011055">
    <property type="entry name" value="Dup_hybrid_motif"/>
</dbReference>
<dbReference type="EMBL" id="JACGBB010000002">
    <property type="protein sequence ID" value="MBZ7986721.1"/>
    <property type="molecule type" value="Genomic_DNA"/>
</dbReference>
<dbReference type="SUPFAM" id="SSF51261">
    <property type="entry name" value="Duplicated hybrid motif"/>
    <property type="match status" value="1"/>
</dbReference>
<accession>A0ABS7WQR3</accession>
<feature type="coiled-coil region" evidence="2">
    <location>
        <begin position="159"/>
        <end position="231"/>
    </location>
</feature>
<keyword evidence="1" id="KW-0732">Signal</keyword>
<dbReference type="InterPro" id="IPR016047">
    <property type="entry name" value="M23ase_b-sheet_dom"/>
</dbReference>
<feature type="domain" description="M23ase beta-sheet core" evidence="3">
    <location>
        <begin position="301"/>
        <end position="378"/>
    </location>
</feature>
<dbReference type="Gene3D" id="2.70.70.10">
    <property type="entry name" value="Glucose Permease (Domain IIA)"/>
    <property type="match status" value="1"/>
</dbReference>